<feature type="transmembrane region" description="Helical" evidence="2">
    <location>
        <begin position="36"/>
        <end position="58"/>
    </location>
</feature>
<accession>A0AAE3A425</accession>
<keyword evidence="4" id="KW-1185">Reference proteome</keyword>
<proteinExistence type="predicted"/>
<name>A0AAE3A425_9FIRM</name>
<feature type="transmembrane region" description="Helical" evidence="2">
    <location>
        <begin position="100"/>
        <end position="123"/>
    </location>
</feature>
<dbReference type="Proteomes" id="UP001197795">
    <property type="component" value="Unassembled WGS sequence"/>
</dbReference>
<dbReference type="AlphaFoldDB" id="A0AAE3A425"/>
<comment type="caution">
    <text evidence="3">The sequence shown here is derived from an EMBL/GenBank/DDBJ whole genome shotgun (WGS) entry which is preliminary data.</text>
</comment>
<keyword evidence="1" id="KW-0175">Coiled coil</keyword>
<reference evidence="3 4" key="1">
    <citation type="submission" date="2021-10" db="EMBL/GenBank/DDBJ databases">
        <title>Anaerobic single-cell dispensing facilitates the cultivation of human gut bacteria.</title>
        <authorList>
            <person name="Afrizal A."/>
        </authorList>
    </citation>
    <scope>NUCLEOTIDE SEQUENCE [LARGE SCALE GENOMIC DNA]</scope>
    <source>
        <strain evidence="3 4">CLA-AA-H273</strain>
    </source>
</reference>
<protein>
    <submittedName>
        <fullName evidence="3">Uncharacterized protein</fullName>
    </submittedName>
</protein>
<keyword evidence="2" id="KW-0812">Transmembrane</keyword>
<evidence type="ECO:0000313" key="3">
    <source>
        <dbReference type="EMBL" id="MCC2121029.1"/>
    </source>
</evidence>
<feature type="transmembrane region" description="Helical" evidence="2">
    <location>
        <begin position="6"/>
        <end position="24"/>
    </location>
</feature>
<keyword evidence="2" id="KW-0472">Membrane</keyword>
<gene>
    <name evidence="3" type="ORF">LKD75_15810</name>
</gene>
<dbReference type="EMBL" id="JAJEPV010000054">
    <property type="protein sequence ID" value="MCC2121029.1"/>
    <property type="molecule type" value="Genomic_DNA"/>
</dbReference>
<dbReference type="RefSeq" id="WP_227733854.1">
    <property type="nucleotide sequence ID" value="NZ_JAJEPV010000054.1"/>
</dbReference>
<evidence type="ECO:0000313" key="4">
    <source>
        <dbReference type="Proteomes" id="UP001197795"/>
    </source>
</evidence>
<keyword evidence="2" id="KW-1133">Transmembrane helix</keyword>
<evidence type="ECO:0000256" key="1">
    <source>
        <dbReference type="SAM" id="Coils"/>
    </source>
</evidence>
<evidence type="ECO:0000256" key="2">
    <source>
        <dbReference type="SAM" id="Phobius"/>
    </source>
</evidence>
<sequence length="224" mass="25175">MSIVMAFGVAVVLNILPLVIAKFLHGAIYKTTKHGLTMFAVFVAGFLLVYGGTVYLRFAYSDMYEQENQSMTLENTVSEEKVENGTENVQEISEKRRKSMAVVTLLSISPLITSLLGFAIAYVSDDEIRRKVECLELEKIEIDEKISEIDAAIAQMEHYMEEGIERELTFDEQAMNAAEDEIIARGNVMKAQARFILAEFLSNPQATTKLSEEMLLKDKEPSVE</sequence>
<feature type="coiled-coil region" evidence="1">
    <location>
        <begin position="142"/>
        <end position="181"/>
    </location>
</feature>
<organism evidence="3 4">
    <name type="scientific">Waltera acetigignens</name>
    <dbReference type="NCBI Taxonomy" id="2981769"/>
    <lineage>
        <taxon>Bacteria</taxon>
        <taxon>Bacillati</taxon>
        <taxon>Bacillota</taxon>
        <taxon>Clostridia</taxon>
        <taxon>Lachnospirales</taxon>
        <taxon>Lachnospiraceae</taxon>
        <taxon>Waltera</taxon>
    </lineage>
</organism>